<protein>
    <recommendedName>
        <fullName evidence="9">Archaemetzincin-2</fullName>
    </recommendedName>
</protein>
<comment type="cofactor">
    <cofactor evidence="1">
        <name>Zn(2+)</name>
        <dbReference type="ChEBI" id="CHEBI:29105"/>
    </cofactor>
</comment>
<organism evidence="7 8">
    <name type="scientific">Neonectria magnoliae</name>
    <dbReference type="NCBI Taxonomy" id="2732573"/>
    <lineage>
        <taxon>Eukaryota</taxon>
        <taxon>Fungi</taxon>
        <taxon>Dikarya</taxon>
        <taxon>Ascomycota</taxon>
        <taxon>Pezizomycotina</taxon>
        <taxon>Sordariomycetes</taxon>
        <taxon>Hypocreomycetidae</taxon>
        <taxon>Hypocreales</taxon>
        <taxon>Nectriaceae</taxon>
        <taxon>Neonectria</taxon>
    </lineage>
</organism>
<gene>
    <name evidence="7" type="ORF">QQZ08_003518</name>
</gene>
<dbReference type="EMBL" id="JAZAVK010000024">
    <property type="protein sequence ID" value="KAK7429896.1"/>
    <property type="molecule type" value="Genomic_DNA"/>
</dbReference>
<evidence type="ECO:0000313" key="8">
    <source>
        <dbReference type="Proteomes" id="UP001498421"/>
    </source>
</evidence>
<keyword evidence="5" id="KW-0862">Zinc</keyword>
<evidence type="ECO:0000256" key="6">
    <source>
        <dbReference type="ARBA" id="ARBA00023049"/>
    </source>
</evidence>
<dbReference type="InterPro" id="IPR024079">
    <property type="entry name" value="MetalloPept_cat_dom_sf"/>
</dbReference>
<keyword evidence="4" id="KW-0378">Hydrolase</keyword>
<dbReference type="CDD" id="cd11375">
    <property type="entry name" value="Peptidase_M54"/>
    <property type="match status" value="1"/>
</dbReference>
<comment type="caution">
    <text evidence="7">The sequence shown here is derived from an EMBL/GenBank/DDBJ whole genome shotgun (WGS) entry which is preliminary data.</text>
</comment>
<dbReference type="Proteomes" id="UP001498421">
    <property type="component" value="Unassembled WGS sequence"/>
</dbReference>
<evidence type="ECO:0000256" key="5">
    <source>
        <dbReference type="ARBA" id="ARBA00022833"/>
    </source>
</evidence>
<dbReference type="PANTHER" id="PTHR15910:SF1">
    <property type="entry name" value="ARCHAEMETZINCIN-2"/>
    <property type="match status" value="1"/>
</dbReference>
<evidence type="ECO:0000256" key="4">
    <source>
        <dbReference type="ARBA" id="ARBA00022801"/>
    </source>
</evidence>
<reference evidence="7 8" key="1">
    <citation type="journal article" date="2025" name="Microbiol. Resour. Announc.">
        <title>Draft genome sequences for Neonectria magnoliae and Neonectria punicea, canker pathogens of Liriodendron tulipifera and Acer saccharum in West Virginia.</title>
        <authorList>
            <person name="Petronek H.M."/>
            <person name="Kasson M.T."/>
            <person name="Metheny A.M."/>
            <person name="Stauder C.M."/>
            <person name="Lovett B."/>
            <person name="Lynch S.C."/>
            <person name="Garnas J.R."/>
            <person name="Kasson L.R."/>
            <person name="Stajich J.E."/>
        </authorList>
    </citation>
    <scope>NUCLEOTIDE SEQUENCE [LARGE SCALE GENOMIC DNA]</scope>
    <source>
        <strain evidence="7 8">NRRL 64651</strain>
    </source>
</reference>
<keyword evidence="2" id="KW-0645">Protease</keyword>
<sequence>MPASKSSLRKEALCSHGVIYTNKSPHAEALSYYERPSSEKRLAAAAHSSKLPEVNSAVNVPRDSAFPGVNLTPQDALDIDHNEAPQSCSSFSRGGYRNSVTPDRRTLYVVDVPSIASEASAMTAWADPIVPQDPAAGVPAAAVDASRPQVADIAEYIQAFYHGLDVTVLRNQFYFTSCPGWPVGSRRGDDSGTRRNYNYVALGRTDGYGVATRVRVRTSIDGVAPGQLNICDVLDAMYTCVPQDAFAVILVTHHDLYEDEEDDFCAGRAYGSARICVVSTFRYHPVLDTFDGIDHAHSWPASHCRAYVDALWETSEPELKKRSKGKKRQVFDSSSMLRLQDDVNSPLAAAVEASRHLLVPWSKAGWDGVWLARVCRTASHELGHCFGMGHCVYYACVMQSTANIAEDVRQPPYLCPVCLAKVAYSAAGESVMKSRGSQKEERSQAAQGKWVSESYRRMKDYCERWKDVGMFSGYSAWLGARLREIGEEEAQNEGDNRTRPP</sequence>
<keyword evidence="3" id="KW-0479">Metal-binding</keyword>
<dbReference type="SUPFAM" id="SSF55486">
    <property type="entry name" value="Metalloproteases ('zincins'), catalytic domain"/>
    <property type="match status" value="1"/>
</dbReference>
<dbReference type="Gene3D" id="3.40.390.10">
    <property type="entry name" value="Collagenase (Catalytic Domain)"/>
    <property type="match status" value="1"/>
</dbReference>
<keyword evidence="8" id="KW-1185">Reference proteome</keyword>
<accession>A0ABR1I8M8</accession>
<evidence type="ECO:0008006" key="9">
    <source>
        <dbReference type="Google" id="ProtNLM"/>
    </source>
</evidence>
<dbReference type="Pfam" id="PF07998">
    <property type="entry name" value="Peptidase_M54"/>
    <property type="match status" value="1"/>
</dbReference>
<evidence type="ECO:0000256" key="3">
    <source>
        <dbReference type="ARBA" id="ARBA00022723"/>
    </source>
</evidence>
<name>A0ABR1I8M8_9HYPO</name>
<evidence type="ECO:0000256" key="1">
    <source>
        <dbReference type="ARBA" id="ARBA00001947"/>
    </source>
</evidence>
<keyword evidence="6" id="KW-0482">Metalloprotease</keyword>
<evidence type="ECO:0000256" key="2">
    <source>
        <dbReference type="ARBA" id="ARBA00022670"/>
    </source>
</evidence>
<dbReference type="PANTHER" id="PTHR15910">
    <property type="entry name" value="ARCHAEMETZINCIN"/>
    <property type="match status" value="1"/>
</dbReference>
<proteinExistence type="predicted"/>
<evidence type="ECO:0000313" key="7">
    <source>
        <dbReference type="EMBL" id="KAK7429896.1"/>
    </source>
</evidence>
<dbReference type="InterPro" id="IPR012962">
    <property type="entry name" value="Pept_M54_archaemetzincn"/>
</dbReference>